<name>A0ACD0P4V2_9BASI</name>
<protein>
    <submittedName>
        <fullName evidence="1">Uncharacterized protein</fullName>
    </submittedName>
</protein>
<sequence>MFSSLFQPCEMKLHLLQNAVFLHPPNYPLPSEHDRPPQANDEIVRGLVELYVPTHRHIAGIRVRLRAIQTIAILDPTLGPTPMSWEDSIVMEKVVEIGINQPEFPSLRSQRRQQQQSSATSTDTDNSRGRTQAVGPSVSGMHSSSSHGLRSSSPGGSLPASMARAMSRGRALASNMGKATTVLSHSPSPSSSRQGSRAPSPSERGRPIQRATPPSIPGTPTFTDDETDTEANQSRPSRRRIWTPSISRSNSRAPSKNRRARSPDDRPSAAAPVSREDPPPFTETPESEVENVLDSALAAHARRALSIEPSGRRAVGNSSQRSMSTVDTSRRTGSTSGGGILTNGSNGGSGSARSGNRSSSVGWPHDIHFFGSRKGARSKSRAAEDKGKRPASKRRDISSVDENDPETSWEVEKPEEHGIELQKGVHGFEFAFILPCDAPPYERSTYGKVRWIIKATAIGAGRAKSNVECWRDLFPMVNPSPDGGPTPLTVLYNDLHPTVGLVSISCTSNNISVGGVFNIDINSPAPPEDLIVYLVRVSLETTIELHTKRKGKQVVPTQRHKMFEKGWVPPKNPDSGHGDGKRNEGFIRSAGNDHAWTVQGIARIPDDNVIRASTLAGSKASIRMSHTLVVEIVHSRDPSLPAPDEKEREKDKESRDRRLKVFALRQPILIPSCCCAYDAVTLPAYSAEDSSSRPVNMPYDIGISHIGEPGAPTTLPPNAPWANTGIQIHGPSHAFCVCGMSLADLSEQERNLIPTQPLSSLDTDLFRHHGKIGEIPLQRTRSPSVASSMNSGGVNGGSVGGGSRGRRRSSASSSNNRRLSFVGSNGSTKTKSRSPSSNRNPSVDASGSGFGNVTRTASRSSRMSNRSNTSLGGGGGGSNLLGSPPAYQQEGNVENPIGSTLSSVVENGGGNGSSP</sequence>
<dbReference type="Proteomes" id="UP000245626">
    <property type="component" value="Unassembled WGS sequence"/>
</dbReference>
<gene>
    <name evidence="1" type="ORF">IE53DRAFT_366646</name>
</gene>
<dbReference type="EMBL" id="KZ819742">
    <property type="protein sequence ID" value="PWN53084.1"/>
    <property type="molecule type" value="Genomic_DNA"/>
</dbReference>
<reference evidence="1 2" key="1">
    <citation type="journal article" date="2018" name="Mol. Biol. Evol.">
        <title>Broad Genomic Sampling Reveals a Smut Pathogenic Ancestry of the Fungal Clade Ustilaginomycotina.</title>
        <authorList>
            <person name="Kijpornyongpan T."/>
            <person name="Mondo S.J."/>
            <person name="Barry K."/>
            <person name="Sandor L."/>
            <person name="Lee J."/>
            <person name="Lipzen A."/>
            <person name="Pangilinan J."/>
            <person name="LaButti K."/>
            <person name="Hainaut M."/>
            <person name="Henrissat B."/>
            <person name="Grigoriev I.V."/>
            <person name="Spatafora J.W."/>
            <person name="Aime M.C."/>
        </authorList>
    </citation>
    <scope>NUCLEOTIDE SEQUENCE [LARGE SCALE GENOMIC DNA]</scope>
    <source>
        <strain evidence="1 2">SA 807</strain>
    </source>
</reference>
<keyword evidence="2" id="KW-1185">Reference proteome</keyword>
<proteinExistence type="predicted"/>
<evidence type="ECO:0000313" key="2">
    <source>
        <dbReference type="Proteomes" id="UP000245626"/>
    </source>
</evidence>
<organism evidence="1 2">
    <name type="scientific">Violaceomyces palustris</name>
    <dbReference type="NCBI Taxonomy" id="1673888"/>
    <lineage>
        <taxon>Eukaryota</taxon>
        <taxon>Fungi</taxon>
        <taxon>Dikarya</taxon>
        <taxon>Basidiomycota</taxon>
        <taxon>Ustilaginomycotina</taxon>
        <taxon>Ustilaginomycetes</taxon>
        <taxon>Violaceomycetales</taxon>
        <taxon>Violaceomycetaceae</taxon>
        <taxon>Violaceomyces</taxon>
    </lineage>
</organism>
<accession>A0ACD0P4V2</accession>
<evidence type="ECO:0000313" key="1">
    <source>
        <dbReference type="EMBL" id="PWN53084.1"/>
    </source>
</evidence>